<keyword evidence="2" id="KW-1185">Reference proteome</keyword>
<reference evidence="1 2" key="1">
    <citation type="submission" date="2018-10" db="EMBL/GenBank/DDBJ databases">
        <title>Draft genome sequence of Bacillus salarius IM0101, isolated from a hypersaline soil in Inner Mongolia, China.</title>
        <authorList>
            <person name="Yamprayoonswat W."/>
            <person name="Boonvisut S."/>
            <person name="Jumpathong W."/>
            <person name="Sittihan S."/>
            <person name="Ruangsuj P."/>
            <person name="Wanthongcharoen S."/>
            <person name="Thongpramul N."/>
            <person name="Pimmason S."/>
            <person name="Yu B."/>
            <person name="Yasawong M."/>
        </authorList>
    </citation>
    <scope>NUCLEOTIDE SEQUENCE [LARGE SCALE GENOMIC DNA]</scope>
    <source>
        <strain evidence="1 2">IM0101</strain>
    </source>
</reference>
<proteinExistence type="predicted"/>
<evidence type="ECO:0000313" key="2">
    <source>
        <dbReference type="Proteomes" id="UP000275076"/>
    </source>
</evidence>
<accession>A0A3R9PBC3</accession>
<dbReference type="EMBL" id="RBVX01000003">
    <property type="protein sequence ID" value="RSL34625.1"/>
    <property type="molecule type" value="Genomic_DNA"/>
</dbReference>
<organism evidence="1 2">
    <name type="scientific">Salibacterium salarium</name>
    <dbReference type="NCBI Taxonomy" id="284579"/>
    <lineage>
        <taxon>Bacteria</taxon>
        <taxon>Bacillati</taxon>
        <taxon>Bacillota</taxon>
        <taxon>Bacilli</taxon>
        <taxon>Bacillales</taxon>
        <taxon>Bacillaceae</taxon>
    </lineage>
</organism>
<evidence type="ECO:0000313" key="1">
    <source>
        <dbReference type="EMBL" id="RSL34625.1"/>
    </source>
</evidence>
<name>A0A3R9PBC3_9BACI</name>
<dbReference type="Proteomes" id="UP000275076">
    <property type="component" value="Unassembled WGS sequence"/>
</dbReference>
<sequence length="177" mass="21072">MYPDSYIEYLIQFHSYRDFFECHEILEEHWKNNDITNRDSPWVGLIQVAVGLYHHRRENFRGAEKILKSAYSILEKNPEHIQRLGINYSELLPLVNDRIAAIQAGEDYVDINLPLTNHDLIDQCIKESVKQNVPWIAASDMTDKHLIHRHILRDRTEIDEERLHKKQMKSKTTLRKK</sequence>
<dbReference type="InterPro" id="IPR023203">
    <property type="entry name" value="TTHA0068_sf"/>
</dbReference>
<dbReference type="Pfam" id="PF03745">
    <property type="entry name" value="DUF309"/>
    <property type="match status" value="1"/>
</dbReference>
<dbReference type="SUPFAM" id="SSF140663">
    <property type="entry name" value="TTHA0068-like"/>
    <property type="match status" value="1"/>
</dbReference>
<protein>
    <submittedName>
        <fullName evidence="1">DUF309 domain-containing protein</fullName>
    </submittedName>
</protein>
<dbReference type="InterPro" id="IPR005500">
    <property type="entry name" value="DUF309"/>
</dbReference>
<dbReference type="Gene3D" id="1.10.3450.10">
    <property type="entry name" value="TTHA0068-like"/>
    <property type="match status" value="1"/>
</dbReference>
<dbReference type="PANTHER" id="PTHR34796:SF1">
    <property type="entry name" value="EXPRESSED PROTEIN"/>
    <property type="match status" value="1"/>
</dbReference>
<comment type="caution">
    <text evidence="1">The sequence shown here is derived from an EMBL/GenBank/DDBJ whole genome shotgun (WGS) entry which is preliminary data.</text>
</comment>
<dbReference type="OrthoDB" id="165483at2"/>
<dbReference type="PANTHER" id="PTHR34796">
    <property type="entry name" value="EXPRESSED PROTEIN"/>
    <property type="match status" value="1"/>
</dbReference>
<dbReference type="AlphaFoldDB" id="A0A3R9PBC3"/>
<gene>
    <name evidence="1" type="ORF">D7Z54_05660</name>
</gene>
<dbReference type="RefSeq" id="WP_125554856.1">
    <property type="nucleotide sequence ID" value="NZ_RBVX01000003.1"/>
</dbReference>